<dbReference type="Proteomes" id="UP001159659">
    <property type="component" value="Unassembled WGS sequence"/>
</dbReference>
<dbReference type="AlphaFoldDB" id="A0AAV0SVQ6"/>
<dbReference type="Gene3D" id="3.40.50.1820">
    <property type="entry name" value="alpha/beta hydrolase"/>
    <property type="match status" value="1"/>
</dbReference>
<evidence type="ECO:0000313" key="5">
    <source>
        <dbReference type="Proteomes" id="UP001157938"/>
    </source>
</evidence>
<organism evidence="4 6">
    <name type="scientific">Peronospora farinosa</name>
    <dbReference type="NCBI Taxonomy" id="134698"/>
    <lineage>
        <taxon>Eukaryota</taxon>
        <taxon>Sar</taxon>
        <taxon>Stramenopiles</taxon>
        <taxon>Oomycota</taxon>
        <taxon>Peronosporomycetes</taxon>
        <taxon>Peronosporales</taxon>
        <taxon>Peronosporaceae</taxon>
        <taxon>Peronospora</taxon>
    </lineage>
</organism>
<keyword evidence="5" id="KW-1185">Reference proteome</keyword>
<feature type="compositionally biased region" description="Polar residues" evidence="1">
    <location>
        <begin position="459"/>
        <end position="470"/>
    </location>
</feature>
<dbReference type="EMBL" id="CANTFK010000195">
    <property type="protein sequence ID" value="CAI5708861.1"/>
    <property type="molecule type" value="Genomic_DNA"/>
</dbReference>
<evidence type="ECO:0000256" key="1">
    <source>
        <dbReference type="SAM" id="MobiDB-lite"/>
    </source>
</evidence>
<dbReference type="InterPro" id="IPR051044">
    <property type="entry name" value="MAG_DAG_Lipase"/>
</dbReference>
<comment type="caution">
    <text evidence="4">The sequence shown here is derived from an EMBL/GenBank/DDBJ whole genome shotgun (WGS) entry which is preliminary data.</text>
</comment>
<evidence type="ECO:0000259" key="2">
    <source>
        <dbReference type="Pfam" id="PF12146"/>
    </source>
</evidence>
<reference evidence="3 5" key="1">
    <citation type="submission" date="2021-11" db="EMBL/GenBank/DDBJ databases">
        <authorList>
            <person name="Islam A."/>
            <person name="Islam S."/>
            <person name="Flora M.S."/>
            <person name="Rahman M."/>
            <person name="Ziaur R.M."/>
            <person name="Epstein J.H."/>
            <person name="Hassan M."/>
            <person name="Klassen M."/>
            <person name="Woodard K."/>
            <person name="Webb A."/>
            <person name="Webby R.J."/>
            <person name="El Zowalaty M.E."/>
        </authorList>
    </citation>
    <scope>NUCLEOTIDE SEQUENCE [LARGE SCALE GENOMIC DNA]</scope>
    <source>
        <strain evidence="3">Pf1</strain>
    </source>
</reference>
<accession>A0AAV0SVQ6</accession>
<dbReference type="SUPFAM" id="SSF53474">
    <property type="entry name" value="alpha/beta-Hydrolases"/>
    <property type="match status" value="1"/>
</dbReference>
<feature type="domain" description="Serine aminopeptidase S33" evidence="2">
    <location>
        <begin position="48"/>
        <end position="305"/>
    </location>
</feature>
<dbReference type="Proteomes" id="UP001157938">
    <property type="component" value="Unassembled WGS sequence"/>
</dbReference>
<sequence length="470" mass="53118">MVTRKSVKSALRAHHMPSYLRHVEGTFQNRRGQNLSYLALFPSVETPLRGIVLYLHGIGDHSRRYFYLYERLCNSNFGVLAYDMLSHGMSDLDFHGLRAHSAKFQYFIDDTNEFITMAKMQLYEQLEITYSTDEPKLIISGMSYGTLVSLHTILSGKHDFSGVVLVAPALLAEMTIMLKVQAFFAWPLSKLIPKARIVPGVNRDYVCRDQDYLDDFMADPLTVSEPITARMGAETLKAMRALEVDKRVEDKDSALCKLPLLMMMGSNDKVTSLELAQVFYERLAASEKEFKIFDEYFHALFDDPEHEAVFSHLEDWLKTKFPLRKGASKDDTIDVRETVKTKAEVEKDETKAGAAEASTTVKEKKEDKTCVMEVTDDIVAAFNTSSITDENKAEVVETIEVRKERHKAEVPKTVVVASAETQVEGIHPIAPITDERKVETVEVVEKPVEAQSSQHRRNSSLGSFTEKPNA</sequence>
<name>A0AAV0SVQ6_9STRA</name>
<dbReference type="PANTHER" id="PTHR11614">
    <property type="entry name" value="PHOSPHOLIPASE-RELATED"/>
    <property type="match status" value="1"/>
</dbReference>
<dbReference type="EMBL" id="CAKLBC010001723">
    <property type="protein sequence ID" value="CAH0493407.1"/>
    <property type="molecule type" value="Genomic_DNA"/>
</dbReference>
<evidence type="ECO:0000313" key="3">
    <source>
        <dbReference type="EMBL" id="CAH0493407.1"/>
    </source>
</evidence>
<feature type="region of interest" description="Disordered" evidence="1">
    <location>
        <begin position="445"/>
        <end position="470"/>
    </location>
</feature>
<protein>
    <recommendedName>
        <fullName evidence="2">Serine aminopeptidase S33 domain-containing protein</fullName>
    </recommendedName>
</protein>
<evidence type="ECO:0000313" key="6">
    <source>
        <dbReference type="Proteomes" id="UP001159659"/>
    </source>
</evidence>
<dbReference type="InterPro" id="IPR022742">
    <property type="entry name" value="Hydrolase_4"/>
</dbReference>
<evidence type="ECO:0000313" key="4">
    <source>
        <dbReference type="EMBL" id="CAI5708861.1"/>
    </source>
</evidence>
<reference evidence="4" key="2">
    <citation type="submission" date="2022-12" db="EMBL/GenBank/DDBJ databases">
        <authorList>
            <person name="Webb A."/>
        </authorList>
    </citation>
    <scope>NUCLEOTIDE SEQUENCE</scope>
    <source>
        <strain evidence="4">Pf2</strain>
    </source>
</reference>
<dbReference type="InterPro" id="IPR029058">
    <property type="entry name" value="AB_hydrolase_fold"/>
</dbReference>
<dbReference type="Pfam" id="PF12146">
    <property type="entry name" value="Hydrolase_4"/>
    <property type="match status" value="1"/>
</dbReference>
<proteinExistence type="predicted"/>
<gene>
    <name evidence="3" type="ORF">PFR001_LOCUS8543</name>
    <name evidence="4" type="ORF">PFR002_LOCUS1914</name>
</gene>